<reference evidence="2 3" key="1">
    <citation type="journal article" date="2009" name="BMC Genomics">
        <title>Complete genome sequence of the sugarcane nitrogen-fixing endophyte Gluconacetobacter diazotrophicus Pal5.</title>
        <authorList>
            <person name="Bertalan M."/>
            <person name="Albano R."/>
            <person name="Padua V."/>
            <person name="Rouws L."/>
            <person name="Rojas C."/>
            <person name="Hemerly A."/>
            <person name="Teixeira K."/>
            <person name="Schwab S."/>
            <person name="Araujo J."/>
            <person name="Oliveira A."/>
            <person name="Franca L."/>
            <person name="Magalhaes V."/>
            <person name="Alqueres S."/>
            <person name="Cardoso A."/>
            <person name="Almeida W."/>
            <person name="Loureiro M.M."/>
            <person name="Nogueira E."/>
            <person name="Cidade D."/>
            <person name="Oliveira D."/>
            <person name="Simao T."/>
            <person name="Macedo J."/>
            <person name="Valadao A."/>
            <person name="Dreschsel M."/>
            <person name="Freitas F."/>
            <person name="Vidal M."/>
            <person name="Guedes H."/>
            <person name="Rodrigues E."/>
            <person name="Meneses C."/>
            <person name="Brioso P."/>
            <person name="Pozzer L."/>
            <person name="Figueiredo D."/>
            <person name="Montano H."/>
            <person name="Junior J."/>
            <person name="Filho G."/>
            <person name="Flores V."/>
            <person name="Ferreira B."/>
            <person name="Branco A."/>
            <person name="Gonzalez P."/>
            <person name="Guillobel H."/>
            <person name="Lemos M."/>
            <person name="Seibel L."/>
            <person name="Macedo J."/>
            <person name="Alves-Ferreira M."/>
            <person name="Sachetto-Martins G."/>
            <person name="Coelho A."/>
            <person name="Santos E."/>
            <person name="Amaral G."/>
            <person name="Neves A."/>
            <person name="Pacheco A.B."/>
            <person name="Carvalho D."/>
            <person name="Lery L."/>
            <person name="Bisch P."/>
            <person name="Rossle S.C."/>
            <person name="Urmenyi T."/>
            <person name="Kruger W.V."/>
            <person name="Martins O."/>
            <person name="Baldani J.I."/>
            <person name="Ferreira P.C."/>
        </authorList>
    </citation>
    <scope>NUCLEOTIDE SEQUENCE [LARGE SCALE GENOMIC DNA]</scope>
    <source>
        <strain evidence="3">ATCC 49037 / DSM 5601 / CCUG 37298 / CIP 103539 / LMG 7603 / PAl5</strain>
    </source>
</reference>
<dbReference type="SMART" id="SM00470">
    <property type="entry name" value="ParB"/>
    <property type="match status" value="1"/>
</dbReference>
<dbReference type="PANTHER" id="PTHR33375:SF1">
    <property type="entry name" value="CHROMOSOME-PARTITIONING PROTEIN PARB-RELATED"/>
    <property type="match status" value="1"/>
</dbReference>
<evidence type="ECO:0000259" key="1">
    <source>
        <dbReference type="SMART" id="SM00470"/>
    </source>
</evidence>
<keyword evidence="3" id="KW-1185">Reference proteome</keyword>
<dbReference type="RefSeq" id="WP_012226616.1">
    <property type="nucleotide sequence ID" value="NC_010125.1"/>
</dbReference>
<evidence type="ECO:0000313" key="2">
    <source>
        <dbReference type="EMBL" id="CAP56544.1"/>
    </source>
</evidence>
<dbReference type="InterPro" id="IPR003115">
    <property type="entry name" value="ParB_N"/>
</dbReference>
<proteinExistence type="predicted"/>
<dbReference type="AlphaFoldDB" id="A9HP48"/>
<dbReference type="InterPro" id="IPR036086">
    <property type="entry name" value="ParB/Sulfiredoxin_sf"/>
</dbReference>
<dbReference type="EMBL" id="AM889285">
    <property type="protein sequence ID" value="CAP56544.1"/>
    <property type="molecule type" value="Genomic_DNA"/>
</dbReference>
<accession>A9HP48</accession>
<dbReference type="PANTHER" id="PTHR33375">
    <property type="entry name" value="CHROMOSOME-PARTITIONING PROTEIN PARB-RELATED"/>
    <property type="match status" value="1"/>
</dbReference>
<dbReference type="CDD" id="cd16409">
    <property type="entry name" value="ParB_N_like"/>
    <property type="match status" value="1"/>
</dbReference>
<protein>
    <submittedName>
        <fullName evidence="2">Putative ParB-like nuclease protein</fullName>
    </submittedName>
</protein>
<dbReference type="OrthoDB" id="2053844at2"/>
<dbReference type="Gene3D" id="3.90.1530.30">
    <property type="match status" value="1"/>
</dbReference>
<feature type="domain" description="ParB-like N-terminal" evidence="1">
    <location>
        <begin position="4"/>
        <end position="98"/>
    </location>
</feature>
<dbReference type="Pfam" id="PF02195">
    <property type="entry name" value="ParB_N"/>
    <property type="match status" value="1"/>
</dbReference>
<dbReference type="InterPro" id="IPR050336">
    <property type="entry name" value="Chromosome_partition/occlusion"/>
</dbReference>
<sequence length="279" mass="30854">MNVKKVKLADIDPRFDGRIRPVVEAVAQIYAESFLERGQDTAIEVRYGSGEEGAPKFILVAGGHRYRAAQIAGWDALDAVISKLNADEARLKEIDENLYKHELDVLSRARSLYERKEVYLRLFPETRHGGDRKVGQVATVATCSPPRFAVDAADKMGISERSIHGYIALYRALQPETVRALQGTTLADDRAELLYIGKIEHEIEQVVLVKKALEAGKKPSELAEETVAAIPTEAMWLAMGRKAAAKIIKMDAPAQRVLLEELVKAGLIQRDQIVRGAVA</sequence>
<dbReference type="KEGG" id="gdi:GDI2601"/>
<evidence type="ECO:0000313" key="3">
    <source>
        <dbReference type="Proteomes" id="UP000001176"/>
    </source>
</evidence>
<organism evidence="2 3">
    <name type="scientific">Gluconacetobacter diazotrophicus (strain ATCC 49037 / DSM 5601 / CCUG 37298 / CIP 103539 / LMG 7603 / PAl5)</name>
    <dbReference type="NCBI Taxonomy" id="272568"/>
    <lineage>
        <taxon>Bacteria</taxon>
        <taxon>Pseudomonadati</taxon>
        <taxon>Pseudomonadota</taxon>
        <taxon>Alphaproteobacteria</taxon>
        <taxon>Acetobacterales</taxon>
        <taxon>Acetobacteraceae</taxon>
        <taxon>Gluconacetobacter</taxon>
    </lineage>
</organism>
<dbReference type="GO" id="GO:0007059">
    <property type="term" value="P:chromosome segregation"/>
    <property type="evidence" value="ECO:0007669"/>
    <property type="project" value="TreeGrafter"/>
</dbReference>
<name>A9HP48_GLUDA</name>
<dbReference type="GO" id="GO:0005694">
    <property type="term" value="C:chromosome"/>
    <property type="evidence" value="ECO:0007669"/>
    <property type="project" value="TreeGrafter"/>
</dbReference>
<gene>
    <name evidence="2" type="ordered locus">GDI2601</name>
</gene>
<dbReference type="Proteomes" id="UP000001176">
    <property type="component" value="Chromosome"/>
</dbReference>
<dbReference type="SUPFAM" id="SSF110849">
    <property type="entry name" value="ParB/Sulfiredoxin"/>
    <property type="match status" value="1"/>
</dbReference>